<dbReference type="Proteomes" id="UP001596099">
    <property type="component" value="Unassembled WGS sequence"/>
</dbReference>
<evidence type="ECO:0000256" key="1">
    <source>
        <dbReference type="SAM" id="Coils"/>
    </source>
</evidence>
<comment type="caution">
    <text evidence="3">The sequence shown here is derived from an EMBL/GenBank/DDBJ whole genome shotgun (WGS) entry which is preliminary data.</text>
</comment>
<dbReference type="Pfam" id="PF19631">
    <property type="entry name" value="Trypco2"/>
    <property type="match status" value="1"/>
</dbReference>
<accession>A0ABD5RNR3</accession>
<evidence type="ECO:0000313" key="3">
    <source>
        <dbReference type="EMBL" id="MFC5972002.1"/>
    </source>
</evidence>
<dbReference type="AlphaFoldDB" id="A0ABD5RNR3"/>
<gene>
    <name evidence="3" type="ORF">ACFPYI_11730</name>
</gene>
<feature type="domain" description="Trypsin-co-occurring" evidence="2">
    <location>
        <begin position="16"/>
        <end position="93"/>
    </location>
</feature>
<sequence>MSATKASADGLEDDLPLKEFIRAVQAELIESESEREESNIPPLFKVDSLEIEASVVASKRVEGKGGIDIQVVSLGGGGHVEEQSVQKIKLTLSTVEAEDIERYEQRLEEMQQEAQTTGGGGMLVNDAIVNGLLPAPTPEP</sequence>
<keyword evidence="4" id="KW-1185">Reference proteome</keyword>
<dbReference type="RefSeq" id="WP_247414946.1">
    <property type="nucleotide sequence ID" value="NZ_JALLGW010000001.1"/>
</dbReference>
<keyword evidence="1" id="KW-0175">Coiled coil</keyword>
<feature type="coiled-coil region" evidence="1">
    <location>
        <begin position="93"/>
        <end position="120"/>
    </location>
</feature>
<protein>
    <submittedName>
        <fullName evidence="3">Trypco2 family protein</fullName>
    </submittedName>
</protein>
<evidence type="ECO:0000259" key="2">
    <source>
        <dbReference type="Pfam" id="PF19631"/>
    </source>
</evidence>
<evidence type="ECO:0000313" key="4">
    <source>
        <dbReference type="Proteomes" id="UP001596099"/>
    </source>
</evidence>
<reference evidence="3 4" key="1">
    <citation type="journal article" date="2019" name="Int. J. Syst. Evol. Microbiol.">
        <title>The Global Catalogue of Microorganisms (GCM) 10K type strain sequencing project: providing services to taxonomists for standard genome sequencing and annotation.</title>
        <authorList>
            <consortium name="The Broad Institute Genomics Platform"/>
            <consortium name="The Broad Institute Genome Sequencing Center for Infectious Disease"/>
            <person name="Wu L."/>
            <person name="Ma J."/>
        </authorList>
    </citation>
    <scope>NUCLEOTIDE SEQUENCE [LARGE SCALE GENOMIC DNA]</scope>
    <source>
        <strain evidence="3 4">CGMCC 1.12543</strain>
    </source>
</reference>
<proteinExistence type="predicted"/>
<organism evidence="3 4">
    <name type="scientific">Halomarina salina</name>
    <dbReference type="NCBI Taxonomy" id="1872699"/>
    <lineage>
        <taxon>Archaea</taxon>
        <taxon>Methanobacteriati</taxon>
        <taxon>Methanobacteriota</taxon>
        <taxon>Stenosarchaea group</taxon>
        <taxon>Halobacteria</taxon>
        <taxon>Halobacteriales</taxon>
        <taxon>Natronomonadaceae</taxon>
        <taxon>Halomarina</taxon>
    </lineage>
</organism>
<name>A0ABD5RNR3_9EURY</name>
<dbReference type="InterPro" id="IPR045608">
    <property type="entry name" value="Trypco2"/>
</dbReference>
<dbReference type="EMBL" id="JBHSQH010000001">
    <property type="protein sequence ID" value="MFC5972002.1"/>
    <property type="molecule type" value="Genomic_DNA"/>
</dbReference>